<evidence type="ECO:0000313" key="1">
    <source>
        <dbReference type="EMBL" id="MBP1850825.1"/>
    </source>
</evidence>
<keyword evidence="2" id="KW-1185">Reference proteome</keyword>
<gene>
    <name evidence="1" type="ORF">J2Z17_002262</name>
</gene>
<accession>A0ABS4DYQ9</accession>
<sequence>MARRPDRRPKTVYRLPVHRQDYGAWLQSGDDDYIRGFLGEGLDPQLEAHIDPHLTAEAARLAALKSRQDLAVQMLSISNSQSRAILSLFRPLEPGALAFDYPPTERQI</sequence>
<dbReference type="EMBL" id="JAGGJU010000005">
    <property type="protein sequence ID" value="MBP1850825.1"/>
    <property type="molecule type" value="Genomic_DNA"/>
</dbReference>
<organism evidence="1 2">
    <name type="scientific">Rhizobium halophytocola</name>
    <dbReference type="NCBI Taxonomy" id="735519"/>
    <lineage>
        <taxon>Bacteria</taxon>
        <taxon>Pseudomonadati</taxon>
        <taxon>Pseudomonadota</taxon>
        <taxon>Alphaproteobacteria</taxon>
        <taxon>Hyphomicrobiales</taxon>
        <taxon>Rhizobiaceae</taxon>
        <taxon>Rhizobium/Agrobacterium group</taxon>
        <taxon>Rhizobium</taxon>
    </lineage>
</organism>
<proteinExistence type="predicted"/>
<dbReference type="RefSeq" id="WP_209944925.1">
    <property type="nucleotide sequence ID" value="NZ_JAGGJU010000005.1"/>
</dbReference>
<comment type="caution">
    <text evidence="1">The sequence shown here is derived from an EMBL/GenBank/DDBJ whole genome shotgun (WGS) entry which is preliminary data.</text>
</comment>
<protein>
    <submittedName>
        <fullName evidence="1">Uncharacterized protein</fullName>
    </submittedName>
</protein>
<evidence type="ECO:0000313" key="2">
    <source>
        <dbReference type="Proteomes" id="UP000759443"/>
    </source>
</evidence>
<name>A0ABS4DYQ9_9HYPH</name>
<reference evidence="1 2" key="1">
    <citation type="submission" date="2021-03" db="EMBL/GenBank/DDBJ databases">
        <title>Genomic Encyclopedia of Type Strains, Phase IV (KMG-IV): sequencing the most valuable type-strain genomes for metagenomic binning, comparative biology and taxonomic classification.</title>
        <authorList>
            <person name="Goeker M."/>
        </authorList>
    </citation>
    <scope>NUCLEOTIDE SEQUENCE [LARGE SCALE GENOMIC DNA]</scope>
    <source>
        <strain evidence="1 2">DSM 21600</strain>
    </source>
</reference>
<dbReference type="Proteomes" id="UP000759443">
    <property type="component" value="Unassembled WGS sequence"/>
</dbReference>